<keyword evidence="1" id="KW-0812">Transmembrane</keyword>
<name>A0ABD3PSD0_9STRA</name>
<reference evidence="3 4" key="1">
    <citation type="journal article" date="2020" name="G3 (Bethesda)">
        <title>Improved Reference Genome for Cyclotella cryptica CCMP332, a Model for Cell Wall Morphogenesis, Salinity Adaptation, and Lipid Production in Diatoms (Bacillariophyta).</title>
        <authorList>
            <person name="Roberts W.R."/>
            <person name="Downey K.M."/>
            <person name="Ruck E.C."/>
            <person name="Traller J.C."/>
            <person name="Alverson A.J."/>
        </authorList>
    </citation>
    <scope>NUCLEOTIDE SEQUENCE [LARGE SCALE GENOMIC DNA]</scope>
    <source>
        <strain evidence="3 4">CCMP332</strain>
    </source>
</reference>
<proteinExistence type="predicted"/>
<evidence type="ECO:0000256" key="1">
    <source>
        <dbReference type="SAM" id="Phobius"/>
    </source>
</evidence>
<keyword evidence="1" id="KW-0472">Membrane</keyword>
<dbReference type="Pfam" id="PF03407">
    <property type="entry name" value="Nucleotid_trans"/>
    <property type="match status" value="1"/>
</dbReference>
<keyword evidence="1" id="KW-1133">Transmembrane helix</keyword>
<dbReference type="InterPro" id="IPR052636">
    <property type="entry name" value="UDP-D-xylose:L-fucose_XylT"/>
</dbReference>
<feature type="transmembrane region" description="Helical" evidence="1">
    <location>
        <begin position="64"/>
        <end position="86"/>
    </location>
</feature>
<evidence type="ECO:0000313" key="4">
    <source>
        <dbReference type="Proteomes" id="UP001516023"/>
    </source>
</evidence>
<evidence type="ECO:0000313" key="3">
    <source>
        <dbReference type="EMBL" id="KAL3790484.1"/>
    </source>
</evidence>
<sequence length="651" mass="73492">MTCDDRPTSSDALQPAIIVTQWSKIPSPRNSIVMLRKNDGGAELLPSRAIGRNRNLSKTSTTQWLALVIFSSCISFYLGVLTTWAVGSPSGDVARATDLCLKAVNGEDRGDLGRQVGDIFKTRLDIALDAIKCPEVIECPQSKPEFLDPKLDSKPRFSSSLNHFLNGAVTVNRKNLFDAFDFGVPMSESADNQNTLVLYDSTRALPSDEVMRKAAHANEDIPEMDALDATANCDTMNVLFIKNPQGRIRQCVALVGGQYQGYHIQRWMRIVGEGPHGKLDQNAPLHQVSRMVTSIGYDELTMPKQWHLDMHRDIMLTYLTHLKEMQNELKSTLKEIAVDNAVVVMTVNKGQSELLINFVCSARARGFNLKNVILFPTDQFSKDLADGLGLATFYHKELTKAIPSEEAARYGDSTFGHIMMAKVICVQLVNELGYDMLFQDVDVIWYKNPFEYFNAPGSKQFDVYFQDDGNRQERFAPYAANSGFYFVRSNNRSKLLFRSMLYQGDLVLACRSHQQVLISLLAEINNYAGLTVKVLNRDEDDFPSGYHYHMRKDWMRQMVDGKKDPVVFHMCWTLNKINKLEFMKQMGMWYVPDKCVGREPKEIVSGSDAKNGLISECCSAEPLNKCYYRDKPSVIPCKDSPPKDNGGRSFW</sequence>
<dbReference type="AlphaFoldDB" id="A0ABD3PSD0"/>
<keyword evidence="4" id="KW-1185">Reference proteome</keyword>
<evidence type="ECO:0000259" key="2">
    <source>
        <dbReference type="Pfam" id="PF03407"/>
    </source>
</evidence>
<gene>
    <name evidence="3" type="ORF">HJC23_012040</name>
</gene>
<dbReference type="Proteomes" id="UP001516023">
    <property type="component" value="Unassembled WGS sequence"/>
</dbReference>
<dbReference type="PANTHER" id="PTHR47032:SF1">
    <property type="entry name" value="UDP-D-XYLOSE:L-FUCOSE ALPHA-1,3-D-XYLOSYLTRANSFERASE-RELATED"/>
    <property type="match status" value="1"/>
</dbReference>
<dbReference type="InterPro" id="IPR005069">
    <property type="entry name" value="Nucl-diP-sugar_transferase"/>
</dbReference>
<comment type="caution">
    <text evidence="3">The sequence shown here is derived from an EMBL/GenBank/DDBJ whole genome shotgun (WGS) entry which is preliminary data.</text>
</comment>
<dbReference type="PANTHER" id="PTHR47032">
    <property type="entry name" value="UDP-D-XYLOSE:L-FUCOSE ALPHA-1,3-D-XYLOSYLTRANSFERASE-RELATED"/>
    <property type="match status" value="1"/>
</dbReference>
<protein>
    <recommendedName>
        <fullName evidence="2">Nucleotide-diphospho-sugar transferase domain-containing protein</fullName>
    </recommendedName>
</protein>
<dbReference type="EMBL" id="JABMIG020000127">
    <property type="protein sequence ID" value="KAL3790484.1"/>
    <property type="molecule type" value="Genomic_DNA"/>
</dbReference>
<accession>A0ABD3PSD0</accession>
<feature type="domain" description="Nucleotide-diphospho-sugar transferase" evidence="2">
    <location>
        <begin position="369"/>
        <end position="583"/>
    </location>
</feature>
<organism evidence="3 4">
    <name type="scientific">Cyclotella cryptica</name>
    <dbReference type="NCBI Taxonomy" id="29204"/>
    <lineage>
        <taxon>Eukaryota</taxon>
        <taxon>Sar</taxon>
        <taxon>Stramenopiles</taxon>
        <taxon>Ochrophyta</taxon>
        <taxon>Bacillariophyta</taxon>
        <taxon>Coscinodiscophyceae</taxon>
        <taxon>Thalassiosirophycidae</taxon>
        <taxon>Stephanodiscales</taxon>
        <taxon>Stephanodiscaceae</taxon>
        <taxon>Cyclotella</taxon>
    </lineage>
</organism>